<reference evidence="2" key="1">
    <citation type="submission" date="2020-08" db="EMBL/GenBank/DDBJ databases">
        <title>Genome public.</title>
        <authorList>
            <person name="Liu C."/>
            <person name="Sun Q."/>
        </authorList>
    </citation>
    <scope>NUCLEOTIDE SEQUENCE</scope>
    <source>
        <strain evidence="2">NSJ-23</strain>
    </source>
</reference>
<organism evidence="2 3">
    <name type="scientific">Flintibacter hominis</name>
    <dbReference type="NCBI Taxonomy" id="2763048"/>
    <lineage>
        <taxon>Bacteria</taxon>
        <taxon>Bacillati</taxon>
        <taxon>Bacillota</taxon>
        <taxon>Clostridia</taxon>
        <taxon>Eubacteriales</taxon>
        <taxon>Flintibacter</taxon>
    </lineage>
</organism>
<accession>A0A8J6MDS6</accession>
<name>A0A8J6MDS6_9FIRM</name>
<gene>
    <name evidence="2" type="ORF">H8S11_11995</name>
</gene>
<sequence>MNNSGCGGCGKFVLGVATGMAAGAALGMTMAPSHRQIKRAAHMAAKRVNEAVENLAEAMDL</sequence>
<evidence type="ECO:0000256" key="1">
    <source>
        <dbReference type="SAM" id="Phobius"/>
    </source>
</evidence>
<dbReference type="RefSeq" id="WP_147570941.1">
    <property type="nucleotide sequence ID" value="NZ_JACOPO010000010.1"/>
</dbReference>
<evidence type="ECO:0000313" key="3">
    <source>
        <dbReference type="Proteomes" id="UP000628736"/>
    </source>
</evidence>
<dbReference type="AlphaFoldDB" id="A0A8J6MDS6"/>
<proteinExistence type="predicted"/>
<keyword evidence="1" id="KW-0472">Membrane</keyword>
<keyword evidence="3" id="KW-1185">Reference proteome</keyword>
<feature type="transmembrane region" description="Helical" evidence="1">
    <location>
        <begin position="12"/>
        <end position="31"/>
    </location>
</feature>
<evidence type="ECO:0000313" key="2">
    <source>
        <dbReference type="EMBL" id="MBC5723531.1"/>
    </source>
</evidence>
<dbReference type="Proteomes" id="UP000628736">
    <property type="component" value="Unassembled WGS sequence"/>
</dbReference>
<evidence type="ECO:0008006" key="4">
    <source>
        <dbReference type="Google" id="ProtNLM"/>
    </source>
</evidence>
<keyword evidence="1" id="KW-0812">Transmembrane</keyword>
<protein>
    <recommendedName>
        <fullName evidence="4">YtxH domain-containing protein</fullName>
    </recommendedName>
</protein>
<keyword evidence="1" id="KW-1133">Transmembrane helix</keyword>
<dbReference type="EMBL" id="JACOPO010000010">
    <property type="protein sequence ID" value="MBC5723531.1"/>
    <property type="molecule type" value="Genomic_DNA"/>
</dbReference>
<comment type="caution">
    <text evidence="2">The sequence shown here is derived from an EMBL/GenBank/DDBJ whole genome shotgun (WGS) entry which is preliminary data.</text>
</comment>